<feature type="compositionally biased region" description="Basic and acidic residues" evidence="1">
    <location>
        <begin position="1"/>
        <end position="22"/>
    </location>
</feature>
<dbReference type="EMBL" id="FQYT01000022">
    <property type="protein sequence ID" value="SHJ45549.1"/>
    <property type="molecule type" value="Genomic_DNA"/>
</dbReference>
<dbReference type="AlphaFoldDB" id="A0A1M6JFS0"/>
<name>A0A1M6JFS0_9FIRM</name>
<sequence length="42" mass="4759">MKVREYVNDKLREPGREKDGGQYEKTFFNTSASAVGSYVLGM</sequence>
<organism evidence="2 3">
    <name type="scientific">Parasporobacterium paucivorans DSM 15970</name>
    <dbReference type="NCBI Taxonomy" id="1122934"/>
    <lineage>
        <taxon>Bacteria</taxon>
        <taxon>Bacillati</taxon>
        <taxon>Bacillota</taxon>
        <taxon>Clostridia</taxon>
        <taxon>Lachnospirales</taxon>
        <taxon>Lachnospiraceae</taxon>
        <taxon>Parasporobacterium</taxon>
    </lineage>
</organism>
<gene>
    <name evidence="2" type="ORF">SAMN02745691_01986</name>
</gene>
<protein>
    <submittedName>
        <fullName evidence="2">Uncharacterized protein</fullName>
    </submittedName>
</protein>
<evidence type="ECO:0000313" key="2">
    <source>
        <dbReference type="EMBL" id="SHJ45549.1"/>
    </source>
</evidence>
<keyword evidence="3" id="KW-1185">Reference proteome</keyword>
<proteinExistence type="predicted"/>
<reference evidence="2 3" key="1">
    <citation type="submission" date="2016-11" db="EMBL/GenBank/DDBJ databases">
        <authorList>
            <person name="Jaros S."/>
            <person name="Januszkiewicz K."/>
            <person name="Wedrychowicz H."/>
        </authorList>
    </citation>
    <scope>NUCLEOTIDE SEQUENCE [LARGE SCALE GENOMIC DNA]</scope>
    <source>
        <strain evidence="2 3">DSM 15970</strain>
    </source>
</reference>
<evidence type="ECO:0000313" key="3">
    <source>
        <dbReference type="Proteomes" id="UP000184342"/>
    </source>
</evidence>
<evidence type="ECO:0000256" key="1">
    <source>
        <dbReference type="SAM" id="MobiDB-lite"/>
    </source>
</evidence>
<dbReference type="Proteomes" id="UP000184342">
    <property type="component" value="Unassembled WGS sequence"/>
</dbReference>
<dbReference type="STRING" id="1122934.SAMN02745691_01986"/>
<feature type="region of interest" description="Disordered" evidence="1">
    <location>
        <begin position="1"/>
        <end position="23"/>
    </location>
</feature>
<accession>A0A1M6JFS0</accession>